<protein>
    <submittedName>
        <fullName evidence="6">ATP-binding protein</fullName>
    </submittedName>
</protein>
<dbReference type="PANTHER" id="PTHR23077:SF171">
    <property type="entry name" value="NUCLEAR VALOSIN-CONTAINING PROTEIN-LIKE"/>
    <property type="match status" value="1"/>
</dbReference>
<dbReference type="PANTHER" id="PTHR23077">
    <property type="entry name" value="AAA-FAMILY ATPASE"/>
    <property type="match status" value="1"/>
</dbReference>
<feature type="compositionally biased region" description="Polar residues" evidence="3">
    <location>
        <begin position="209"/>
        <end position="231"/>
    </location>
</feature>
<feature type="transmembrane region" description="Helical" evidence="4">
    <location>
        <begin position="35"/>
        <end position="56"/>
    </location>
</feature>
<proteinExistence type="predicted"/>
<name>A0AAE3G014_9EURY</name>
<accession>A0AAE3G014</accession>
<dbReference type="Pfam" id="PF17862">
    <property type="entry name" value="AAA_lid_3"/>
    <property type="match status" value="1"/>
</dbReference>
<feature type="transmembrane region" description="Helical" evidence="4">
    <location>
        <begin position="68"/>
        <end position="90"/>
    </location>
</feature>
<dbReference type="Gene3D" id="1.10.8.60">
    <property type="match status" value="1"/>
</dbReference>
<feature type="transmembrane region" description="Helical" evidence="4">
    <location>
        <begin position="102"/>
        <end position="123"/>
    </location>
</feature>
<keyword evidence="7" id="KW-1185">Reference proteome</keyword>
<evidence type="ECO:0000256" key="3">
    <source>
        <dbReference type="SAM" id="MobiDB-lite"/>
    </source>
</evidence>
<dbReference type="SUPFAM" id="SSF52540">
    <property type="entry name" value="P-loop containing nucleoside triphosphate hydrolases"/>
    <property type="match status" value="1"/>
</dbReference>
<dbReference type="CDD" id="cd19481">
    <property type="entry name" value="RecA-like_protease"/>
    <property type="match status" value="1"/>
</dbReference>
<dbReference type="InterPro" id="IPR027417">
    <property type="entry name" value="P-loop_NTPase"/>
</dbReference>
<dbReference type="Pfam" id="PF00004">
    <property type="entry name" value="AAA"/>
    <property type="match status" value="1"/>
</dbReference>
<evidence type="ECO:0000313" key="6">
    <source>
        <dbReference type="EMBL" id="MCL9818015.1"/>
    </source>
</evidence>
<comment type="caution">
    <text evidence="6">The sequence shown here is derived from an EMBL/GenBank/DDBJ whole genome shotgun (WGS) entry which is preliminary data.</text>
</comment>
<dbReference type="GO" id="GO:1990275">
    <property type="term" value="F:preribosome binding"/>
    <property type="evidence" value="ECO:0007669"/>
    <property type="project" value="TreeGrafter"/>
</dbReference>
<keyword evidence="4" id="KW-0812">Transmembrane</keyword>
<dbReference type="GO" id="GO:0016887">
    <property type="term" value="F:ATP hydrolysis activity"/>
    <property type="evidence" value="ECO:0007669"/>
    <property type="project" value="InterPro"/>
</dbReference>
<dbReference type="SMART" id="SM00382">
    <property type="entry name" value="AAA"/>
    <property type="match status" value="1"/>
</dbReference>
<evidence type="ECO:0000259" key="5">
    <source>
        <dbReference type="SMART" id="SM00382"/>
    </source>
</evidence>
<feature type="domain" description="AAA+ ATPase" evidence="5">
    <location>
        <begin position="280"/>
        <end position="419"/>
    </location>
</feature>
<dbReference type="AlphaFoldDB" id="A0AAE3G014"/>
<dbReference type="Proteomes" id="UP001203207">
    <property type="component" value="Unassembled WGS sequence"/>
</dbReference>
<keyword evidence="2 6" id="KW-0067">ATP-binding</keyword>
<evidence type="ECO:0000256" key="4">
    <source>
        <dbReference type="SAM" id="Phobius"/>
    </source>
</evidence>
<sequence length="495" mass="53693">MNSTPYLTVSAAGTALALLTAFVLAAVSSQLLTVVGVFITLLMAAGIGFVVMHRYYSLFSSDHPTDTLPYGTVVGAAIGVLFTGAATVVLSSSSILVTDLSSVAIIGWSILFAGALFAAAFSVDRTHSRMTPADSTPDPSMMKPGDIEQFLRSDISQDELDTLWETVTADNEENSETDSQSHRGGSYSSKQTPPTHINSNRTRWRDRSPNTMTSHTPPSTDRSTQPNTGRNREQTFAWTHETAVTMEMVGGFSEIIAKLDRDIITPLTGDRDRTEIFSIPLPNLLLYGPPGTGKTHLARALSNELSYPTARLSGADITSEWMNKSPQLIKQLFSEARSIAETNGGAIIFVDELDSVLPARDGRMHEENRKVVNELLSQLSETTDTNVLFIGATNRFEDLDSAAIRNGRIDLKLEIGTPNESGRIEILSTLLADRPSDLTQMELETIATETAGAVAADIEALVIDAARIAAYETESDEITFAHFDRALSERSNELL</sequence>
<dbReference type="RefSeq" id="WP_250585446.1">
    <property type="nucleotide sequence ID" value="NZ_JAKRVX010000007.1"/>
</dbReference>
<dbReference type="GO" id="GO:0005524">
    <property type="term" value="F:ATP binding"/>
    <property type="evidence" value="ECO:0007669"/>
    <property type="project" value="UniProtKB-KW"/>
</dbReference>
<keyword evidence="4" id="KW-0472">Membrane</keyword>
<reference evidence="6" key="2">
    <citation type="submission" date="2022-02" db="EMBL/GenBank/DDBJ databases">
        <authorList>
            <person name="Elcheninov A.G."/>
            <person name="Sorokin D.Y."/>
            <person name="Kublanov I.V."/>
        </authorList>
    </citation>
    <scope>NUCLEOTIDE SEQUENCE</scope>
    <source>
        <strain evidence="6">AArc-St2</strain>
    </source>
</reference>
<dbReference type="InterPro" id="IPR003593">
    <property type="entry name" value="AAA+_ATPase"/>
</dbReference>
<dbReference type="GO" id="GO:0042254">
    <property type="term" value="P:ribosome biogenesis"/>
    <property type="evidence" value="ECO:0007669"/>
    <property type="project" value="TreeGrafter"/>
</dbReference>
<feature type="compositionally biased region" description="Polar residues" evidence="3">
    <location>
        <begin position="182"/>
        <end position="201"/>
    </location>
</feature>
<organism evidence="6 7">
    <name type="scientific">Natronocalculus amylovorans</name>
    <dbReference type="NCBI Taxonomy" id="2917812"/>
    <lineage>
        <taxon>Archaea</taxon>
        <taxon>Methanobacteriati</taxon>
        <taxon>Methanobacteriota</taxon>
        <taxon>Stenosarchaea group</taxon>
        <taxon>Halobacteria</taxon>
        <taxon>Halobacteriales</taxon>
        <taxon>Haloferacaceae</taxon>
        <taxon>Natronocalculus</taxon>
    </lineage>
</organism>
<dbReference type="InterPro" id="IPR050168">
    <property type="entry name" value="AAA_ATPase_domain"/>
</dbReference>
<reference evidence="6" key="1">
    <citation type="journal article" date="2022" name="Syst. Appl. Microbiol.">
        <title>Natronocalculus amylovorans gen. nov., sp. nov., and Natranaeroarchaeum aerophilus sp. nov., dominant culturable amylolytic natronoarchaea from hypersaline soda lakes in southwestern Siberia.</title>
        <authorList>
            <person name="Sorokin D.Y."/>
            <person name="Elcheninov A.G."/>
            <person name="Khizhniak T.V."/>
            <person name="Koenen M."/>
            <person name="Bale N.J."/>
            <person name="Damste J.S.S."/>
            <person name="Kublanov I.V."/>
        </authorList>
    </citation>
    <scope>NUCLEOTIDE SEQUENCE</scope>
    <source>
        <strain evidence="6">AArc-St2</strain>
    </source>
</reference>
<keyword evidence="4" id="KW-1133">Transmembrane helix</keyword>
<keyword evidence="1" id="KW-0547">Nucleotide-binding</keyword>
<dbReference type="InterPro" id="IPR041569">
    <property type="entry name" value="AAA_lid_3"/>
</dbReference>
<feature type="region of interest" description="Disordered" evidence="3">
    <location>
        <begin position="167"/>
        <end position="231"/>
    </location>
</feature>
<dbReference type="GO" id="GO:0003723">
    <property type="term" value="F:RNA binding"/>
    <property type="evidence" value="ECO:0007669"/>
    <property type="project" value="TreeGrafter"/>
</dbReference>
<evidence type="ECO:0000256" key="2">
    <source>
        <dbReference type="ARBA" id="ARBA00022840"/>
    </source>
</evidence>
<dbReference type="InterPro" id="IPR003959">
    <property type="entry name" value="ATPase_AAA_core"/>
</dbReference>
<gene>
    <name evidence="6" type="ORF">AArcSt2_13820</name>
</gene>
<evidence type="ECO:0000313" key="7">
    <source>
        <dbReference type="Proteomes" id="UP001203207"/>
    </source>
</evidence>
<dbReference type="EMBL" id="JAKRVX010000007">
    <property type="protein sequence ID" value="MCL9818015.1"/>
    <property type="molecule type" value="Genomic_DNA"/>
</dbReference>
<dbReference type="Gene3D" id="3.40.50.300">
    <property type="entry name" value="P-loop containing nucleotide triphosphate hydrolases"/>
    <property type="match status" value="1"/>
</dbReference>
<evidence type="ECO:0000256" key="1">
    <source>
        <dbReference type="ARBA" id="ARBA00022741"/>
    </source>
</evidence>